<dbReference type="EC" id="1.6.99.3" evidence="8"/>
<sequence>MTSSDVPQEFQARQPVNEAFNAASASAVAGLVVSAAQNCLQKHKAGAMGVFSRTGGTIAIFTLIGGLFAYSDASLANFRHKEDGWNGAAGGCAAGLVMGAASRSMPLMAGSCAGLGALVGSFQAAGGNMLNRQGIRPEVRNIDPENNDSPLKTFSQERRFRFFKKTPESE</sequence>
<evidence type="ECO:0000256" key="7">
    <source>
        <dbReference type="SAM" id="Phobius"/>
    </source>
</evidence>
<keyword evidence="8" id="KW-0560">Oxidoreductase</keyword>
<dbReference type="VEuPathDB" id="FungiDB:DNF11_2896"/>
<dbReference type="PANTHER" id="PTHR21382">
    <property type="entry name" value="NADH-UBIQUINONE OXIDOREDUCTASE SUBUNIT"/>
    <property type="match status" value="1"/>
</dbReference>
<dbReference type="GO" id="GO:0045271">
    <property type="term" value="C:respiratory chain complex I"/>
    <property type="evidence" value="ECO:0007669"/>
    <property type="project" value="InterPro"/>
</dbReference>
<evidence type="ECO:0000313" key="8">
    <source>
        <dbReference type="EMBL" id="AYO43846.1"/>
    </source>
</evidence>
<keyword evidence="8" id="KW-0830">Ubiquinone</keyword>
<name>A0A3G2S7L7_MALR7</name>
<organism evidence="8 9">
    <name type="scientific">Malassezia restricta (strain ATCC 96810 / NBRC 103918 / CBS 7877)</name>
    <name type="common">Seborrheic dermatitis infection agent</name>
    <dbReference type="NCBI Taxonomy" id="425264"/>
    <lineage>
        <taxon>Eukaryota</taxon>
        <taxon>Fungi</taxon>
        <taxon>Dikarya</taxon>
        <taxon>Basidiomycota</taxon>
        <taxon>Ustilaginomycotina</taxon>
        <taxon>Malasseziomycetes</taxon>
        <taxon>Malasseziales</taxon>
        <taxon>Malasseziaceae</taxon>
        <taxon>Malassezia</taxon>
    </lineage>
</organism>
<dbReference type="GO" id="GO:0006120">
    <property type="term" value="P:mitochondrial electron transport, NADH to ubiquinone"/>
    <property type="evidence" value="ECO:0007669"/>
    <property type="project" value="InterPro"/>
</dbReference>
<dbReference type="OrthoDB" id="1913277at2759"/>
<dbReference type="GO" id="GO:0005743">
    <property type="term" value="C:mitochondrial inner membrane"/>
    <property type="evidence" value="ECO:0007669"/>
    <property type="project" value="UniProtKB-SubCell"/>
</dbReference>
<reference evidence="8 9" key="1">
    <citation type="submission" date="2018-10" db="EMBL/GenBank/DDBJ databases">
        <title>Complete genome sequence of Malassezia restricta CBS 7877.</title>
        <authorList>
            <person name="Morand S.C."/>
            <person name="Bertignac M."/>
            <person name="Iltis A."/>
            <person name="Kolder I."/>
            <person name="Pirovano W."/>
            <person name="Jourdain R."/>
            <person name="Clavaud C."/>
        </authorList>
    </citation>
    <scope>NUCLEOTIDE SEQUENCE [LARGE SCALE GENOMIC DNA]</scope>
    <source>
        <strain evidence="8 9">CBS 7877</strain>
    </source>
</reference>
<dbReference type="InterPro" id="IPR039205">
    <property type="entry name" value="NDUFA11"/>
</dbReference>
<keyword evidence="6 7" id="KW-0472">Membrane</keyword>
<evidence type="ECO:0000256" key="4">
    <source>
        <dbReference type="ARBA" id="ARBA00022989"/>
    </source>
</evidence>
<keyword evidence="2 7" id="KW-0812">Transmembrane</keyword>
<evidence type="ECO:0000256" key="3">
    <source>
        <dbReference type="ARBA" id="ARBA00022792"/>
    </source>
</evidence>
<keyword evidence="4 7" id="KW-1133">Transmembrane helix</keyword>
<gene>
    <name evidence="8" type="ORF">DNF11_2896</name>
</gene>
<dbReference type="AlphaFoldDB" id="A0A3G2S7L7"/>
<evidence type="ECO:0000256" key="5">
    <source>
        <dbReference type="ARBA" id="ARBA00023128"/>
    </source>
</evidence>
<feature type="transmembrane region" description="Helical" evidence="7">
    <location>
        <begin position="107"/>
        <end position="130"/>
    </location>
</feature>
<dbReference type="PANTHER" id="PTHR21382:SF1">
    <property type="entry name" value="NADH DEHYDROGENASE [UBIQUINONE] 1 ALPHA SUBCOMPLEX SUBUNIT 11"/>
    <property type="match status" value="1"/>
</dbReference>
<dbReference type="EMBL" id="CP033152">
    <property type="protein sequence ID" value="AYO43846.1"/>
    <property type="molecule type" value="Genomic_DNA"/>
</dbReference>
<feature type="transmembrane region" description="Helical" evidence="7">
    <location>
        <begin position="50"/>
        <end position="70"/>
    </location>
</feature>
<evidence type="ECO:0000256" key="2">
    <source>
        <dbReference type="ARBA" id="ARBA00022692"/>
    </source>
</evidence>
<evidence type="ECO:0000256" key="6">
    <source>
        <dbReference type="ARBA" id="ARBA00023136"/>
    </source>
</evidence>
<evidence type="ECO:0000313" key="9">
    <source>
        <dbReference type="Proteomes" id="UP000269793"/>
    </source>
</evidence>
<protein>
    <submittedName>
        <fullName evidence="8">NADH-ubiquinone oxidoreductase 21.3 kDa subunit</fullName>
        <ecNumber evidence="8">1.6.99.3</ecNumber>
    </submittedName>
</protein>
<keyword evidence="9" id="KW-1185">Reference proteome</keyword>
<dbReference type="Proteomes" id="UP000269793">
    <property type="component" value="Chromosome V"/>
</dbReference>
<proteinExistence type="predicted"/>
<keyword evidence="5" id="KW-0496">Mitochondrion</keyword>
<dbReference type="GO" id="GO:0016491">
    <property type="term" value="F:oxidoreductase activity"/>
    <property type="evidence" value="ECO:0007669"/>
    <property type="project" value="UniProtKB-KW"/>
</dbReference>
<keyword evidence="3" id="KW-0999">Mitochondrion inner membrane</keyword>
<comment type="subcellular location">
    <subcellularLocation>
        <location evidence="1">Mitochondrion inner membrane</location>
        <topology evidence="1">Multi-pass membrane protein</topology>
    </subcellularLocation>
</comment>
<dbReference type="STRING" id="425264.A0A3G2S7L7"/>
<accession>A0A3G2S7L7</accession>
<evidence type="ECO:0000256" key="1">
    <source>
        <dbReference type="ARBA" id="ARBA00004448"/>
    </source>
</evidence>